<protein>
    <submittedName>
        <fullName evidence="1">Uncharacterized protein</fullName>
    </submittedName>
</protein>
<dbReference type="EMBL" id="CP018743">
    <property type="protein sequence ID" value="APO84026.1"/>
    <property type="molecule type" value="Genomic_DNA"/>
</dbReference>
<dbReference type="Proteomes" id="UP000185146">
    <property type="component" value="Chromosome"/>
</dbReference>
<sequence length="62" mass="6669">MGAGMPAKKPTRWMAPAPPVFAGAPAPTKSSQALDCCHISNNPLRQFVFFSYNFPYILPAAS</sequence>
<organism evidence="1 2">
    <name type="scientific">Pseudomonas putida</name>
    <name type="common">Arthrobacter siderocapsulatus</name>
    <dbReference type="NCBI Taxonomy" id="303"/>
    <lineage>
        <taxon>Bacteria</taxon>
        <taxon>Pseudomonadati</taxon>
        <taxon>Pseudomonadota</taxon>
        <taxon>Gammaproteobacteria</taxon>
        <taxon>Pseudomonadales</taxon>
        <taxon>Pseudomonadaceae</taxon>
        <taxon>Pseudomonas</taxon>
    </lineage>
</organism>
<gene>
    <name evidence="1" type="ORF">BL240_22335</name>
</gene>
<dbReference type="AlphaFoldDB" id="A0A1L5PVG4"/>
<evidence type="ECO:0000313" key="1">
    <source>
        <dbReference type="EMBL" id="APO84026.1"/>
    </source>
</evidence>
<proteinExistence type="predicted"/>
<name>A0A1L5PVG4_PSEPU</name>
<evidence type="ECO:0000313" key="2">
    <source>
        <dbReference type="Proteomes" id="UP000185146"/>
    </source>
</evidence>
<accession>A0A1L5PVG4</accession>
<reference evidence="1 2" key="1">
    <citation type="submission" date="2016-12" db="EMBL/GenBank/DDBJ databases">
        <title>Draft Genome Sequence of Mercury Resistant Pseudomonas DRA525.</title>
        <authorList>
            <person name="Drace K.M."/>
        </authorList>
    </citation>
    <scope>NUCLEOTIDE SEQUENCE [LARGE SCALE GENOMIC DNA]</scope>
    <source>
        <strain evidence="1 2">DRA525</strain>
    </source>
</reference>